<organism evidence="1 3">
    <name type="scientific">Orrella dioscoreae</name>
    <dbReference type="NCBI Taxonomy" id="1851544"/>
    <lineage>
        <taxon>Bacteria</taxon>
        <taxon>Pseudomonadati</taxon>
        <taxon>Pseudomonadota</taxon>
        <taxon>Betaproteobacteria</taxon>
        <taxon>Burkholderiales</taxon>
        <taxon>Alcaligenaceae</taxon>
        <taxon>Orrella</taxon>
    </lineage>
</organism>
<proteinExistence type="predicted"/>
<dbReference type="Gene3D" id="1.20.58.320">
    <property type="entry name" value="TPR-like"/>
    <property type="match status" value="1"/>
</dbReference>
<dbReference type="InterPro" id="IPR011990">
    <property type="entry name" value="TPR-like_helical_dom_sf"/>
</dbReference>
<evidence type="ECO:0000313" key="1">
    <source>
        <dbReference type="EMBL" id="SBT25011.1"/>
    </source>
</evidence>
<sequence>MTTRPDWQDVLDFWFLAPCEPGHLRPRQAWFQKSVAFDAEILSRFGAQIDVAVAGGLRAWDAHPEGTLARILLLDQFTRNVWRGTARAFSGDALARAAAQRLVATGLHLALRPVQRVFAYLPFEHAEDLVLQRRCVALYQDLARVAGQEYKGYVDYAERHRDVIARFGRFPHRNAQLGRPSTDEELAFLTQPGSSF</sequence>
<keyword evidence="1" id="KW-0472">Membrane</keyword>
<dbReference type="InterPro" id="IPR010323">
    <property type="entry name" value="DUF924"/>
</dbReference>
<dbReference type="EMBL" id="FLRC01000012">
    <property type="protein sequence ID" value="SBT25011.1"/>
    <property type="molecule type" value="Genomic_DNA"/>
</dbReference>
<dbReference type="SUPFAM" id="SSF48452">
    <property type="entry name" value="TPR-like"/>
    <property type="match status" value="1"/>
</dbReference>
<evidence type="ECO:0000313" key="2">
    <source>
        <dbReference type="EMBL" id="SOE51168.1"/>
    </source>
</evidence>
<dbReference type="AlphaFoldDB" id="A0A1C3K0J2"/>
<name>A0A1C3K0J2_9BURK</name>
<dbReference type="STRING" id="1851544.ODI_00403"/>
<protein>
    <submittedName>
        <fullName evidence="1">FIG027190: Putative transmembrane protein</fullName>
    </submittedName>
</protein>
<accession>A0A1C3K0J2</accession>
<dbReference type="OrthoDB" id="7593450at2"/>
<gene>
    <name evidence="1" type="ORF">ODI_00403</name>
    <name evidence="2" type="ORF">ODI_R3245</name>
</gene>
<evidence type="ECO:0000313" key="3">
    <source>
        <dbReference type="Proteomes" id="UP000078558"/>
    </source>
</evidence>
<dbReference type="Pfam" id="PF06041">
    <property type="entry name" value="DUF924"/>
    <property type="match status" value="1"/>
</dbReference>
<dbReference type="Gene3D" id="1.25.40.10">
    <property type="entry name" value="Tetratricopeptide repeat domain"/>
    <property type="match status" value="1"/>
</dbReference>
<keyword evidence="1" id="KW-0812">Transmembrane</keyword>
<reference evidence="2 3" key="2">
    <citation type="submission" date="2017-08" db="EMBL/GenBank/DDBJ databases">
        <authorList>
            <person name="de Groot N.N."/>
        </authorList>
    </citation>
    <scope>NUCLEOTIDE SEQUENCE [LARGE SCALE GENOMIC DNA]</scope>
    <source>
        <strain evidence="2">Orrdi1</strain>
    </source>
</reference>
<dbReference type="EMBL" id="LT907988">
    <property type="protein sequence ID" value="SOE51168.1"/>
    <property type="molecule type" value="Genomic_DNA"/>
</dbReference>
<reference evidence="1 3" key="1">
    <citation type="submission" date="2016-06" db="EMBL/GenBank/DDBJ databases">
        <authorList>
            <person name="Kjaerup R.B."/>
            <person name="Dalgaard T.S."/>
            <person name="Juul-Madsen H.R."/>
        </authorList>
    </citation>
    <scope>NUCLEOTIDE SEQUENCE [LARGE SCALE GENOMIC DNA]</scope>
    <source>
        <strain evidence="1">Orrdi1</strain>
    </source>
</reference>
<dbReference type="RefSeq" id="WP_067752178.1">
    <property type="nucleotide sequence ID" value="NZ_LT907988.1"/>
</dbReference>
<dbReference type="Proteomes" id="UP000078558">
    <property type="component" value="Chromosome I"/>
</dbReference>
<keyword evidence="3" id="KW-1185">Reference proteome</keyword>
<dbReference type="KEGG" id="odi:ODI_R3245"/>